<dbReference type="EMBL" id="BJUB01000002">
    <property type="protein sequence ID" value="GEK20419.1"/>
    <property type="molecule type" value="Genomic_DNA"/>
</dbReference>
<reference evidence="2 3" key="1">
    <citation type="submission" date="2019-07" db="EMBL/GenBank/DDBJ databases">
        <title>Whole genome shotgun sequence of Cellulomonas xylanilytica NBRC 101102.</title>
        <authorList>
            <person name="Hosoyama A."/>
            <person name="Uohara A."/>
            <person name="Ohji S."/>
            <person name="Ichikawa N."/>
        </authorList>
    </citation>
    <scope>NUCLEOTIDE SEQUENCE [LARGE SCALE GENOMIC DNA]</scope>
    <source>
        <strain evidence="2 3">NBRC 101102</strain>
    </source>
</reference>
<dbReference type="InterPro" id="IPR035959">
    <property type="entry name" value="RutC-like_sf"/>
</dbReference>
<name>A0A510V0N5_9CELL</name>
<dbReference type="CDD" id="cd02199">
    <property type="entry name" value="YjgF_YER057c_UK114_like_1"/>
    <property type="match status" value="1"/>
</dbReference>
<evidence type="ECO:0000259" key="1">
    <source>
        <dbReference type="Pfam" id="PF14588"/>
    </source>
</evidence>
<keyword evidence="3" id="KW-1185">Reference proteome</keyword>
<dbReference type="RefSeq" id="WP_146925895.1">
    <property type="nucleotide sequence ID" value="NZ_BJUB01000002.1"/>
</dbReference>
<dbReference type="SUPFAM" id="SSF55298">
    <property type="entry name" value="YjgF-like"/>
    <property type="match status" value="1"/>
</dbReference>
<sequence length="164" mass="16055">MGAAARLAELGLELPEVALPLAAYVPAVRSGAYVYTSGQLPLVGGVLQATGKVGVGDGLVTPDDAAGYARTCALNALAAVAAVVAAEGGPQGADALDRIVHVTKVVGFVASDPAFTGQPAVVNGASLLLHAVLGDAGVHARSAVGVAVLPMDAPVEVEIVVETA</sequence>
<comment type="caution">
    <text evidence="2">The sequence shown here is derived from an EMBL/GenBank/DDBJ whole genome shotgun (WGS) entry which is preliminary data.</text>
</comment>
<dbReference type="InterPro" id="IPR013813">
    <property type="entry name" value="Endoribo_LPSP/chorism_mut-like"/>
</dbReference>
<feature type="domain" description="Endoribonuclease L-PSP/chorismate mutase-like" evidence="1">
    <location>
        <begin position="5"/>
        <end position="157"/>
    </location>
</feature>
<evidence type="ECO:0000313" key="3">
    <source>
        <dbReference type="Proteomes" id="UP000321118"/>
    </source>
</evidence>
<gene>
    <name evidence="2" type="ORF">CXY01_09390</name>
</gene>
<evidence type="ECO:0000313" key="2">
    <source>
        <dbReference type="EMBL" id="GEK20419.1"/>
    </source>
</evidence>
<dbReference type="PANTHER" id="PTHR43760:SF1">
    <property type="entry name" value="ENDORIBONUCLEASE L-PSP_CHORISMATE MUTASE-LIKE DOMAIN-CONTAINING PROTEIN"/>
    <property type="match status" value="1"/>
</dbReference>
<accession>A0A510V0N5</accession>
<dbReference type="Proteomes" id="UP000321118">
    <property type="component" value="Unassembled WGS sequence"/>
</dbReference>
<organism evidence="2 3">
    <name type="scientific">Cellulomonas xylanilytica</name>
    <dbReference type="NCBI Taxonomy" id="233583"/>
    <lineage>
        <taxon>Bacteria</taxon>
        <taxon>Bacillati</taxon>
        <taxon>Actinomycetota</taxon>
        <taxon>Actinomycetes</taxon>
        <taxon>Micrococcales</taxon>
        <taxon>Cellulomonadaceae</taxon>
        <taxon>Cellulomonas</taxon>
    </lineage>
</organism>
<protein>
    <submittedName>
        <fullName evidence="2">LysR family transcriptional regulator</fullName>
    </submittedName>
</protein>
<dbReference type="Pfam" id="PF14588">
    <property type="entry name" value="YjgF_endoribonc"/>
    <property type="match status" value="1"/>
</dbReference>
<dbReference type="OrthoDB" id="9806229at2"/>
<proteinExistence type="predicted"/>
<dbReference type="PANTHER" id="PTHR43760">
    <property type="entry name" value="ENDORIBONUCLEASE-RELATED"/>
    <property type="match status" value="1"/>
</dbReference>
<dbReference type="Gene3D" id="3.30.1330.40">
    <property type="entry name" value="RutC-like"/>
    <property type="match status" value="1"/>
</dbReference>
<dbReference type="AlphaFoldDB" id="A0A510V0N5"/>